<reference evidence="2" key="1">
    <citation type="submission" date="2020-05" db="EMBL/GenBank/DDBJ databases">
        <authorList>
            <person name="Chiriac C."/>
            <person name="Salcher M."/>
            <person name="Ghai R."/>
            <person name="Kavagutti S V."/>
        </authorList>
    </citation>
    <scope>NUCLEOTIDE SEQUENCE</scope>
</reference>
<dbReference type="AlphaFoldDB" id="A0A6J6YSD4"/>
<accession>A0A6J6YSD4</accession>
<dbReference type="EMBL" id="CAFBLY010000014">
    <property type="protein sequence ID" value="CAB4880200.1"/>
    <property type="molecule type" value="Genomic_DNA"/>
</dbReference>
<dbReference type="EMBL" id="CAFAAY010000018">
    <property type="protein sequence ID" value="CAB4811213.1"/>
    <property type="molecule type" value="Genomic_DNA"/>
</dbReference>
<dbReference type="EMBL" id="CAFBPV010000011">
    <property type="protein sequence ID" value="CAB5026021.1"/>
    <property type="molecule type" value="Genomic_DNA"/>
</dbReference>
<sequence length="240" mass="26578">MEQRLKKLLAGFLISILTLSITSAVAASPSAKPTPKVSTKETKKPVVKKKATKKPVVKKKAKKKPAVKKKVVKKKKKSKGKKLPRLQPVNCFKKSWPSEFTQNGEVFAKIPIRDELKCEASDNYKPAKAFLRADLKKCDEFACGNVTVASEAGCTWWEVNSTFERIDLTTGKIDATLGSLRTISRGTKTKEIQTIMLISQIKHKDADGKILKNIKASGIEVSCHHDAVPDLTIRNFFTAN</sequence>
<feature type="region of interest" description="Disordered" evidence="1">
    <location>
        <begin position="27"/>
        <end position="81"/>
    </location>
</feature>
<evidence type="ECO:0000313" key="2">
    <source>
        <dbReference type="EMBL" id="CAB4811213.1"/>
    </source>
</evidence>
<evidence type="ECO:0000256" key="1">
    <source>
        <dbReference type="SAM" id="MobiDB-lite"/>
    </source>
</evidence>
<proteinExistence type="predicted"/>
<protein>
    <submittedName>
        <fullName evidence="2">Unannotated protein</fullName>
    </submittedName>
</protein>
<evidence type="ECO:0000313" key="3">
    <source>
        <dbReference type="EMBL" id="CAB4880200.1"/>
    </source>
</evidence>
<gene>
    <name evidence="2" type="ORF">UFOPK3124_00413</name>
    <name evidence="3" type="ORF">UFOPK3480_00320</name>
    <name evidence="4" type="ORF">UFOPK4165_00257</name>
</gene>
<feature type="compositionally biased region" description="Basic residues" evidence="1">
    <location>
        <begin position="45"/>
        <end position="81"/>
    </location>
</feature>
<name>A0A6J6YSD4_9ZZZZ</name>
<evidence type="ECO:0000313" key="4">
    <source>
        <dbReference type="EMBL" id="CAB5026021.1"/>
    </source>
</evidence>
<organism evidence="2">
    <name type="scientific">freshwater metagenome</name>
    <dbReference type="NCBI Taxonomy" id="449393"/>
    <lineage>
        <taxon>unclassified sequences</taxon>
        <taxon>metagenomes</taxon>
        <taxon>ecological metagenomes</taxon>
    </lineage>
</organism>